<sequence>MPKVVDHDARRTHLVEATWRIIARRGLEGATLREVATAAGFANGALKPYFPTKSHLIEATYRYVFARTNERVAAATAGLDGLAALRAFALEVLPLDDERLDEARVVIPFWQSAVHDPAQARLNAEAMEQWRDWIAAWLTTARAGSHDAVRDGATQAEALLNFLLGAQISAVLGSGHNAPTELSAQLDALLDAVVDAG</sequence>
<dbReference type="Gene3D" id="1.10.357.10">
    <property type="entry name" value="Tetracycline Repressor, domain 2"/>
    <property type="match status" value="1"/>
</dbReference>
<keyword evidence="2" id="KW-0805">Transcription regulation</keyword>
<keyword evidence="1" id="KW-0678">Repressor</keyword>
<comment type="caution">
    <text evidence="7">The sequence shown here is derived from an EMBL/GenBank/DDBJ whole genome shotgun (WGS) entry which is preliminary data.</text>
</comment>
<gene>
    <name evidence="7" type="primary">pksA</name>
    <name evidence="7" type="ORF">GCM10011512_00720</name>
</gene>
<keyword evidence="4" id="KW-0804">Transcription</keyword>
<dbReference type="InterPro" id="IPR001647">
    <property type="entry name" value="HTH_TetR"/>
</dbReference>
<dbReference type="RefSeq" id="WP_188664632.1">
    <property type="nucleotide sequence ID" value="NZ_BMJI01000001.1"/>
</dbReference>
<dbReference type="SUPFAM" id="SSF48498">
    <property type="entry name" value="Tetracyclin repressor-like, C-terminal domain"/>
    <property type="match status" value="1"/>
</dbReference>
<dbReference type="EMBL" id="BMJI01000001">
    <property type="protein sequence ID" value="GGC78044.1"/>
    <property type="molecule type" value="Genomic_DNA"/>
</dbReference>
<evidence type="ECO:0000313" key="8">
    <source>
        <dbReference type="Proteomes" id="UP000597761"/>
    </source>
</evidence>
<dbReference type="InterPro" id="IPR039538">
    <property type="entry name" value="BetI_C"/>
</dbReference>
<protein>
    <submittedName>
        <fullName evidence="7">HTH-type transcriptional regulator PksA</fullName>
    </submittedName>
</protein>
<keyword evidence="8" id="KW-1185">Reference proteome</keyword>
<evidence type="ECO:0000313" key="7">
    <source>
        <dbReference type="EMBL" id="GGC78044.1"/>
    </source>
</evidence>
<dbReference type="Pfam" id="PF00440">
    <property type="entry name" value="TetR_N"/>
    <property type="match status" value="1"/>
</dbReference>
<dbReference type="InterPro" id="IPR050109">
    <property type="entry name" value="HTH-type_TetR-like_transc_reg"/>
</dbReference>
<evidence type="ECO:0000256" key="2">
    <source>
        <dbReference type="ARBA" id="ARBA00023015"/>
    </source>
</evidence>
<dbReference type="InterPro" id="IPR009057">
    <property type="entry name" value="Homeodomain-like_sf"/>
</dbReference>
<dbReference type="SUPFAM" id="SSF46689">
    <property type="entry name" value="Homeodomain-like"/>
    <property type="match status" value="1"/>
</dbReference>
<evidence type="ECO:0000256" key="3">
    <source>
        <dbReference type="ARBA" id="ARBA00023125"/>
    </source>
</evidence>
<dbReference type="Proteomes" id="UP000597761">
    <property type="component" value="Unassembled WGS sequence"/>
</dbReference>
<evidence type="ECO:0000259" key="6">
    <source>
        <dbReference type="PROSITE" id="PS50977"/>
    </source>
</evidence>
<reference evidence="8" key="1">
    <citation type="journal article" date="2019" name="Int. J. Syst. Evol. Microbiol.">
        <title>The Global Catalogue of Microorganisms (GCM) 10K type strain sequencing project: providing services to taxonomists for standard genome sequencing and annotation.</title>
        <authorList>
            <consortium name="The Broad Institute Genomics Platform"/>
            <consortium name="The Broad Institute Genome Sequencing Center for Infectious Disease"/>
            <person name="Wu L."/>
            <person name="Ma J."/>
        </authorList>
    </citation>
    <scope>NUCLEOTIDE SEQUENCE [LARGE SCALE GENOMIC DNA]</scope>
    <source>
        <strain evidence="8">CGMCC 1.15480</strain>
    </source>
</reference>
<dbReference type="InterPro" id="IPR036271">
    <property type="entry name" value="Tet_transcr_reg_TetR-rel_C_sf"/>
</dbReference>
<evidence type="ECO:0000256" key="5">
    <source>
        <dbReference type="PROSITE-ProRule" id="PRU00335"/>
    </source>
</evidence>
<evidence type="ECO:0000256" key="4">
    <source>
        <dbReference type="ARBA" id="ARBA00023163"/>
    </source>
</evidence>
<keyword evidence="3 5" id="KW-0238">DNA-binding</keyword>
<dbReference type="PANTHER" id="PTHR30055:SF234">
    <property type="entry name" value="HTH-TYPE TRANSCRIPTIONAL REGULATOR BETI"/>
    <property type="match status" value="1"/>
</dbReference>
<dbReference type="Pfam" id="PF13977">
    <property type="entry name" value="TetR_C_6"/>
    <property type="match status" value="1"/>
</dbReference>
<name>A0ABQ1NLV5_9MICC</name>
<organism evidence="7 8">
    <name type="scientific">Tersicoccus solisilvae</name>
    <dbReference type="NCBI Taxonomy" id="1882339"/>
    <lineage>
        <taxon>Bacteria</taxon>
        <taxon>Bacillati</taxon>
        <taxon>Actinomycetota</taxon>
        <taxon>Actinomycetes</taxon>
        <taxon>Micrococcales</taxon>
        <taxon>Micrococcaceae</taxon>
        <taxon>Tersicoccus</taxon>
    </lineage>
</organism>
<accession>A0ABQ1NLV5</accession>
<proteinExistence type="predicted"/>
<feature type="domain" description="HTH tetR-type" evidence="6">
    <location>
        <begin position="8"/>
        <end position="68"/>
    </location>
</feature>
<evidence type="ECO:0000256" key="1">
    <source>
        <dbReference type="ARBA" id="ARBA00022491"/>
    </source>
</evidence>
<dbReference type="PANTHER" id="PTHR30055">
    <property type="entry name" value="HTH-TYPE TRANSCRIPTIONAL REGULATOR RUTR"/>
    <property type="match status" value="1"/>
</dbReference>
<dbReference type="PROSITE" id="PS50977">
    <property type="entry name" value="HTH_TETR_2"/>
    <property type="match status" value="1"/>
</dbReference>
<feature type="DNA-binding region" description="H-T-H motif" evidence="5">
    <location>
        <begin position="31"/>
        <end position="50"/>
    </location>
</feature>